<dbReference type="RefSeq" id="WP_164043642.1">
    <property type="nucleotide sequence ID" value="NZ_JAAGNZ010000004.1"/>
</dbReference>
<sequence length="345" mass="39089">MSKVIQVGLIGFGLSGRYFHAPFLTINPKFRLKKVASSRPDAVRQFDASIEWVASTDELLADPSIDLVFVCSPNETHVDYARKALEHQKHVVVEKPFALSEQDAVQILALAQRQGCLVTAYQNRRWDADFLTIKRVLAEGSLGTLIEYEIRYDRFTPVSPDSQNWKEQPGIGRGNLYNLGPHLLDQALHLFGKPDTVQATIRSIRPNSRVTDYLDIKLGYTDKVVRVESSYMVYHNQPRYSLHGTAGSFIKGGLDVQEERLRRNEMPDQADWGIEPQDRWGTLYRDGRSDVLESERGNYTPFYDNLYDALVNGVEPAVTPSDIQQLARVIDLAIESSQTQRTVAF</sequence>
<evidence type="ECO:0000313" key="3">
    <source>
        <dbReference type="EMBL" id="NEU70330.1"/>
    </source>
</evidence>
<dbReference type="Gene3D" id="3.40.50.720">
    <property type="entry name" value="NAD(P)-binding Rossmann-like Domain"/>
    <property type="match status" value="1"/>
</dbReference>
<organism evidence="3 4">
    <name type="scientific">Spirosoma agri</name>
    <dbReference type="NCBI Taxonomy" id="1987381"/>
    <lineage>
        <taxon>Bacteria</taxon>
        <taxon>Pseudomonadati</taxon>
        <taxon>Bacteroidota</taxon>
        <taxon>Cytophagia</taxon>
        <taxon>Cytophagales</taxon>
        <taxon>Cytophagaceae</taxon>
        <taxon>Spirosoma</taxon>
    </lineage>
</organism>
<evidence type="ECO:0000259" key="2">
    <source>
        <dbReference type="Pfam" id="PF02894"/>
    </source>
</evidence>
<dbReference type="Pfam" id="PF02894">
    <property type="entry name" value="GFO_IDH_MocA_C"/>
    <property type="match status" value="1"/>
</dbReference>
<dbReference type="Gene3D" id="3.30.360.10">
    <property type="entry name" value="Dihydrodipicolinate Reductase, domain 2"/>
    <property type="match status" value="1"/>
</dbReference>
<comment type="caution">
    <text evidence="3">The sequence shown here is derived from an EMBL/GenBank/DDBJ whole genome shotgun (WGS) entry which is preliminary data.</text>
</comment>
<accession>A0A6M0IPM8</accession>
<reference evidence="3 4" key="1">
    <citation type="submission" date="2020-02" db="EMBL/GenBank/DDBJ databases">
        <title>Draft genome sequence of two Spirosoma agri KCTC 52727 and Spirosoma terrae KCTC 52035.</title>
        <authorList>
            <person name="Rojas J."/>
            <person name="Ambika Manirajan B."/>
            <person name="Ratering S."/>
            <person name="Suarez C."/>
            <person name="Schnell S."/>
        </authorList>
    </citation>
    <scope>NUCLEOTIDE SEQUENCE [LARGE SCALE GENOMIC DNA]</scope>
    <source>
        <strain evidence="3 4">KCTC 52727</strain>
    </source>
</reference>
<evidence type="ECO:0000313" key="4">
    <source>
        <dbReference type="Proteomes" id="UP000477386"/>
    </source>
</evidence>
<dbReference type="EMBL" id="JAAGNZ010000004">
    <property type="protein sequence ID" value="NEU70330.1"/>
    <property type="molecule type" value="Genomic_DNA"/>
</dbReference>
<dbReference type="Pfam" id="PF01408">
    <property type="entry name" value="GFO_IDH_MocA"/>
    <property type="match status" value="1"/>
</dbReference>
<keyword evidence="4" id="KW-1185">Reference proteome</keyword>
<dbReference type="InterPro" id="IPR051317">
    <property type="entry name" value="Gfo/Idh/MocA_oxidoreduct"/>
</dbReference>
<dbReference type="Proteomes" id="UP000477386">
    <property type="component" value="Unassembled WGS sequence"/>
</dbReference>
<feature type="domain" description="Gfo/Idh/MocA-like oxidoreductase C-terminal" evidence="2">
    <location>
        <begin position="134"/>
        <end position="344"/>
    </location>
</feature>
<dbReference type="GO" id="GO:0000166">
    <property type="term" value="F:nucleotide binding"/>
    <property type="evidence" value="ECO:0007669"/>
    <property type="project" value="InterPro"/>
</dbReference>
<dbReference type="InterPro" id="IPR036291">
    <property type="entry name" value="NAD(P)-bd_dom_sf"/>
</dbReference>
<name>A0A6M0IPM8_9BACT</name>
<dbReference type="InterPro" id="IPR000683">
    <property type="entry name" value="Gfo/Idh/MocA-like_OxRdtase_N"/>
</dbReference>
<gene>
    <name evidence="3" type="ORF">GK091_25870</name>
</gene>
<dbReference type="InterPro" id="IPR004104">
    <property type="entry name" value="Gfo/Idh/MocA-like_OxRdtase_C"/>
</dbReference>
<feature type="domain" description="Gfo/Idh/MocA-like oxidoreductase N-terminal" evidence="1">
    <location>
        <begin position="5"/>
        <end position="120"/>
    </location>
</feature>
<protein>
    <submittedName>
        <fullName evidence="3">Gfo/Idh/MocA family oxidoreductase</fullName>
    </submittedName>
</protein>
<proteinExistence type="predicted"/>
<evidence type="ECO:0000259" key="1">
    <source>
        <dbReference type="Pfam" id="PF01408"/>
    </source>
</evidence>
<dbReference type="SUPFAM" id="SSF51735">
    <property type="entry name" value="NAD(P)-binding Rossmann-fold domains"/>
    <property type="match status" value="1"/>
</dbReference>
<dbReference type="AlphaFoldDB" id="A0A6M0IPM8"/>
<dbReference type="PANTHER" id="PTHR43708:SF7">
    <property type="entry name" value="OXIDOREDUCTASE"/>
    <property type="match status" value="1"/>
</dbReference>
<dbReference type="PANTHER" id="PTHR43708">
    <property type="entry name" value="CONSERVED EXPRESSED OXIDOREDUCTASE (EUROFUNG)"/>
    <property type="match status" value="1"/>
</dbReference>